<dbReference type="EMBL" id="VOSL01000001">
    <property type="protein sequence ID" value="TXD44751.1"/>
    <property type="molecule type" value="Genomic_DNA"/>
</dbReference>
<dbReference type="Pfam" id="PF01149">
    <property type="entry name" value="Fapy_DNA_glyco"/>
    <property type="match status" value="1"/>
</dbReference>
<organism evidence="17 18">
    <name type="scientific">Lujinxingia vulgaris</name>
    <dbReference type="NCBI Taxonomy" id="2600176"/>
    <lineage>
        <taxon>Bacteria</taxon>
        <taxon>Deltaproteobacteria</taxon>
        <taxon>Bradymonadales</taxon>
        <taxon>Lujinxingiaceae</taxon>
        <taxon>Lujinxingia</taxon>
    </lineage>
</organism>
<evidence type="ECO:0000256" key="1">
    <source>
        <dbReference type="ARBA" id="ARBA00001668"/>
    </source>
</evidence>
<feature type="domain" description="Formamidopyrimidine-DNA glycosylase catalytic" evidence="16">
    <location>
        <begin position="77"/>
        <end position="187"/>
    </location>
</feature>
<dbReference type="InterPro" id="IPR000214">
    <property type="entry name" value="Znf_DNA_glyclase/AP_lyase"/>
</dbReference>
<dbReference type="InterPro" id="IPR035937">
    <property type="entry name" value="FPG_N"/>
</dbReference>
<protein>
    <submittedName>
        <fullName evidence="17">Uncharacterized protein</fullName>
    </submittedName>
</protein>
<dbReference type="SUPFAM" id="SSF57716">
    <property type="entry name" value="Glucocorticoid receptor-like (DNA-binding domain)"/>
    <property type="match status" value="1"/>
</dbReference>
<dbReference type="PROSITE" id="PS51068">
    <property type="entry name" value="FPG_CAT"/>
    <property type="match status" value="1"/>
</dbReference>
<dbReference type="Pfam" id="PF06831">
    <property type="entry name" value="H2TH"/>
    <property type="match status" value="1"/>
</dbReference>
<keyword evidence="6 14" id="KW-0863">Zinc-finger</keyword>
<dbReference type="GO" id="GO:0003684">
    <property type="term" value="F:damaged DNA binding"/>
    <property type="evidence" value="ECO:0007669"/>
    <property type="project" value="InterPro"/>
</dbReference>
<evidence type="ECO:0000256" key="2">
    <source>
        <dbReference type="ARBA" id="ARBA00001947"/>
    </source>
</evidence>
<dbReference type="Gene3D" id="1.10.8.50">
    <property type="match status" value="1"/>
</dbReference>
<comment type="cofactor">
    <cofactor evidence="2">
        <name>Zn(2+)</name>
        <dbReference type="ChEBI" id="CHEBI:29105"/>
    </cofactor>
</comment>
<dbReference type="SMART" id="SM00898">
    <property type="entry name" value="Fapy_DNA_glyco"/>
    <property type="match status" value="1"/>
</dbReference>
<gene>
    <name evidence="17" type="ORF">FRC96_00050</name>
</gene>
<reference evidence="17 18" key="1">
    <citation type="submission" date="2019-08" db="EMBL/GenBank/DDBJ databases">
        <title>Bradymonadales sp. TMQ2.</title>
        <authorList>
            <person name="Liang Q."/>
        </authorList>
    </citation>
    <scope>NUCLEOTIDE SEQUENCE [LARGE SCALE GENOMIC DNA]</scope>
    <source>
        <strain evidence="17 18">TMQ2</strain>
    </source>
</reference>
<evidence type="ECO:0000256" key="5">
    <source>
        <dbReference type="ARBA" id="ARBA00022763"/>
    </source>
</evidence>
<proteinExistence type="inferred from homology"/>
<evidence type="ECO:0000259" key="15">
    <source>
        <dbReference type="PROSITE" id="PS51066"/>
    </source>
</evidence>
<dbReference type="Gene3D" id="3.20.190.10">
    <property type="entry name" value="MutM-like, N-terminal"/>
    <property type="match status" value="1"/>
</dbReference>
<dbReference type="PANTHER" id="PTHR22993:SF9">
    <property type="entry name" value="FORMAMIDOPYRIMIDINE-DNA GLYCOSYLASE"/>
    <property type="match status" value="1"/>
</dbReference>
<sequence>MELCRRRRRSRCSIISAPGRPGWCGWAISATRTHTPICSSRTAQRSLSLSRWRRGWPSVTRTPPVVRAPRVRRRSMPELAEVEVARRNVAGWWEGEAAAEVRLLDAKVLKKGSARELEEAMLRPLVAMRRRGKYLWAELEGGHAVMFHFRMTGKITCETTPQPRFARLAWRVDKTGWLTFKDSRRLGHVEVLAPGELERYDALLRMGKEPHDITVDELREAASDRRQLKSALLDQGVVAGVGNIAISELFWRLQLPPEVRCGELSQAQWEALVEEMPRYFDEIIARSMADEIAYMNEAGGENIFEVYGRKGEACPRCEEAIERVKVAGRSTYFCPACQPPVNA</sequence>
<evidence type="ECO:0000256" key="6">
    <source>
        <dbReference type="ARBA" id="ARBA00022771"/>
    </source>
</evidence>
<dbReference type="InterPro" id="IPR010663">
    <property type="entry name" value="Znf_FPG/IleRS"/>
</dbReference>
<evidence type="ECO:0000256" key="12">
    <source>
        <dbReference type="ARBA" id="ARBA00023268"/>
    </source>
</evidence>
<name>A0A5C6XRK2_9DELT</name>
<evidence type="ECO:0000259" key="16">
    <source>
        <dbReference type="PROSITE" id="PS51068"/>
    </source>
</evidence>
<accession>A0A5C6XRK2</accession>
<evidence type="ECO:0000256" key="10">
    <source>
        <dbReference type="ARBA" id="ARBA00023204"/>
    </source>
</evidence>
<keyword evidence="5" id="KW-0227">DNA damage</keyword>
<evidence type="ECO:0000256" key="8">
    <source>
        <dbReference type="ARBA" id="ARBA00022833"/>
    </source>
</evidence>
<evidence type="ECO:0000313" key="18">
    <source>
        <dbReference type="Proteomes" id="UP000321046"/>
    </source>
</evidence>
<keyword evidence="4" id="KW-0479">Metal-binding</keyword>
<evidence type="ECO:0000256" key="14">
    <source>
        <dbReference type="PROSITE-ProRule" id="PRU00391"/>
    </source>
</evidence>
<dbReference type="GO" id="GO:0008534">
    <property type="term" value="F:oxidized purine nucleobase lesion DNA N-glycosylase activity"/>
    <property type="evidence" value="ECO:0007669"/>
    <property type="project" value="UniProtKB-EC"/>
</dbReference>
<dbReference type="SMART" id="SM01232">
    <property type="entry name" value="H2TH"/>
    <property type="match status" value="1"/>
</dbReference>
<dbReference type="GO" id="GO:0003906">
    <property type="term" value="F:DNA-(apurinic or apyrimidinic site) endonuclease activity"/>
    <property type="evidence" value="ECO:0007669"/>
    <property type="project" value="InterPro"/>
</dbReference>
<dbReference type="PROSITE" id="PS51066">
    <property type="entry name" value="ZF_FPG_2"/>
    <property type="match status" value="1"/>
</dbReference>
<evidence type="ECO:0000256" key="7">
    <source>
        <dbReference type="ARBA" id="ARBA00022801"/>
    </source>
</evidence>
<feature type="domain" description="FPG-type" evidence="15">
    <location>
        <begin position="305"/>
        <end position="339"/>
    </location>
</feature>
<dbReference type="GO" id="GO:0008270">
    <property type="term" value="F:zinc ion binding"/>
    <property type="evidence" value="ECO:0007669"/>
    <property type="project" value="UniProtKB-KW"/>
</dbReference>
<keyword evidence="13" id="KW-0326">Glycosidase</keyword>
<dbReference type="GO" id="GO:0016829">
    <property type="term" value="F:lyase activity"/>
    <property type="evidence" value="ECO:0007669"/>
    <property type="project" value="UniProtKB-KW"/>
</dbReference>
<evidence type="ECO:0000256" key="3">
    <source>
        <dbReference type="ARBA" id="ARBA00009409"/>
    </source>
</evidence>
<keyword evidence="8" id="KW-0862">Zinc</keyword>
<evidence type="ECO:0000256" key="9">
    <source>
        <dbReference type="ARBA" id="ARBA00023125"/>
    </source>
</evidence>
<evidence type="ECO:0000256" key="4">
    <source>
        <dbReference type="ARBA" id="ARBA00022723"/>
    </source>
</evidence>
<evidence type="ECO:0000256" key="11">
    <source>
        <dbReference type="ARBA" id="ARBA00023239"/>
    </source>
</evidence>
<comment type="caution">
    <text evidence="17">The sequence shown here is derived from an EMBL/GenBank/DDBJ whole genome shotgun (WGS) entry which is preliminary data.</text>
</comment>
<comment type="catalytic activity">
    <reaction evidence="1">
        <text>Hydrolysis of DNA containing ring-opened 7-methylguanine residues, releasing 2,6-diamino-4-hydroxy-5-(N-methyl)formamidopyrimidine.</text>
        <dbReference type="EC" id="3.2.2.23"/>
    </reaction>
</comment>
<dbReference type="OrthoDB" id="9800855at2"/>
<evidence type="ECO:0000256" key="13">
    <source>
        <dbReference type="ARBA" id="ARBA00023295"/>
    </source>
</evidence>
<keyword evidence="9" id="KW-0238">DNA-binding</keyword>
<dbReference type="InterPro" id="IPR012319">
    <property type="entry name" value="FPG_cat"/>
</dbReference>
<dbReference type="PANTHER" id="PTHR22993">
    <property type="entry name" value="FORMAMIDOPYRIMIDINE-DNA GLYCOSYLASE"/>
    <property type="match status" value="1"/>
</dbReference>
<dbReference type="SUPFAM" id="SSF46946">
    <property type="entry name" value="S13-like H2TH domain"/>
    <property type="match status" value="1"/>
</dbReference>
<dbReference type="InterPro" id="IPR015886">
    <property type="entry name" value="H2TH_FPG"/>
</dbReference>
<dbReference type="Pfam" id="PF06827">
    <property type="entry name" value="zf-FPG_IleRS"/>
    <property type="match status" value="1"/>
</dbReference>
<keyword evidence="10" id="KW-0234">DNA repair</keyword>
<dbReference type="Proteomes" id="UP000321046">
    <property type="component" value="Unassembled WGS sequence"/>
</dbReference>
<dbReference type="SUPFAM" id="SSF81624">
    <property type="entry name" value="N-terminal domain of MutM-like DNA repair proteins"/>
    <property type="match status" value="1"/>
</dbReference>
<dbReference type="GO" id="GO:0006284">
    <property type="term" value="P:base-excision repair"/>
    <property type="evidence" value="ECO:0007669"/>
    <property type="project" value="InterPro"/>
</dbReference>
<keyword evidence="12" id="KW-0511">Multifunctional enzyme</keyword>
<evidence type="ECO:0000313" key="17">
    <source>
        <dbReference type="EMBL" id="TXD44751.1"/>
    </source>
</evidence>
<dbReference type="AlphaFoldDB" id="A0A5C6XRK2"/>
<keyword evidence="7" id="KW-0378">Hydrolase</keyword>
<comment type="similarity">
    <text evidence="3">Belongs to the FPG family.</text>
</comment>
<dbReference type="CDD" id="cd08966">
    <property type="entry name" value="EcFpg-like_N"/>
    <property type="match status" value="1"/>
</dbReference>
<dbReference type="InterPro" id="IPR010979">
    <property type="entry name" value="Ribosomal_uS13-like_H2TH"/>
</dbReference>
<keyword evidence="11" id="KW-0456">Lyase</keyword>